<dbReference type="EMBL" id="CP158367">
    <property type="protein sequence ID" value="XBX75985.1"/>
    <property type="molecule type" value="Genomic_DNA"/>
</dbReference>
<dbReference type="Gene3D" id="3.40.50.11900">
    <property type="match status" value="1"/>
</dbReference>
<dbReference type="PANTHER" id="PTHR32329:SF2">
    <property type="entry name" value="BIFUNCTIONAL PROTEIN [INCLUDES 2-HYDROXYACYL-COA DEHYDRATASE (N-TER) AND ITS ACTIVATOR DOMAIN (C_TERM)"/>
    <property type="match status" value="1"/>
</dbReference>
<reference evidence="2" key="1">
    <citation type="journal article" date="2013" name="Extremophiles">
        <title>Proteinivorax tanatarense gen. nov., sp. nov., an anaerobic, haloalkaliphilic, proteolytic bacterium isolated from a decaying algal bloom, and proposal of Proteinivoraceae fam. nov.</title>
        <authorList>
            <person name="Kevbrin V."/>
            <person name="Boltyanskaya Y."/>
            <person name="Zhilina T."/>
            <person name="Kolganova T."/>
            <person name="Lavrentjeva E."/>
            <person name="Kuznetsov B."/>
        </authorList>
    </citation>
    <scope>NUCLEOTIDE SEQUENCE</scope>
    <source>
        <strain evidence="2">Z-910T</strain>
    </source>
</reference>
<dbReference type="Pfam" id="PF06050">
    <property type="entry name" value="HGD-D"/>
    <property type="match status" value="1"/>
</dbReference>
<dbReference type="InterPro" id="IPR051805">
    <property type="entry name" value="Dehydratase_Activator_Redct"/>
</dbReference>
<organism evidence="2">
    <name type="scientific">Proteinivorax tanatarense</name>
    <dbReference type="NCBI Taxonomy" id="1260629"/>
    <lineage>
        <taxon>Bacteria</taxon>
        <taxon>Bacillati</taxon>
        <taxon>Bacillota</taxon>
        <taxon>Clostridia</taxon>
        <taxon>Eubacteriales</taxon>
        <taxon>Proteinivoracaceae</taxon>
        <taxon>Proteinivorax</taxon>
    </lineage>
</organism>
<accession>A0AAU7VPJ9</accession>
<sequence length="304" mass="34315">MKSKLIGVPRTLLYYNVAEKLESFFDLLEVNLLVSPPTSKSLIKKGNSFSIDEACLPVKAGLGHLDYLANNGADAIFMPRVVSIERNKYICPKFLGLPEYCTSLMPHLPPLISPTIDLRTKNGIKKFCMDLGKELKIQPFKVKEALFKVKPEKRNKPKLMGKELNIAVLGHSYNIYDPGLNLAILEKTKKYANVKTVEDYTENELNMGRDLLPKPLFWSYGEQIAAAAISSMEKGEVQGIIVVTSFGCGPHSFITEIIEQHYKKRKQIPILYLTLDEHSAEAGLITRLEAFMDLLTLRREKIWA</sequence>
<dbReference type="InterPro" id="IPR018709">
    <property type="entry name" value="CoA_activase_DUF2229"/>
</dbReference>
<dbReference type="Pfam" id="PF09989">
    <property type="entry name" value="DUF2229"/>
    <property type="match status" value="1"/>
</dbReference>
<proteinExistence type="predicted"/>
<evidence type="ECO:0000259" key="1">
    <source>
        <dbReference type="Pfam" id="PF09989"/>
    </source>
</evidence>
<protein>
    <submittedName>
        <fullName evidence="2">Acyl-CoA dehydratase activase-related protein</fullName>
    </submittedName>
</protein>
<dbReference type="RefSeq" id="WP_350344720.1">
    <property type="nucleotide sequence ID" value="NZ_CP158367.1"/>
</dbReference>
<dbReference type="AlphaFoldDB" id="A0AAU7VPJ9"/>
<dbReference type="PANTHER" id="PTHR32329">
    <property type="entry name" value="BIFUNCTIONAL PROTEIN [INCLUDES 2-HYDROXYACYL-COA DEHYDRATASE (N-TER) AND ITS ACTIVATOR DOMAIN (C_TERM)-RELATED"/>
    <property type="match status" value="1"/>
</dbReference>
<reference evidence="2" key="2">
    <citation type="submission" date="2024-06" db="EMBL/GenBank/DDBJ databases">
        <authorList>
            <person name="Petrova K.O."/>
            <person name="Toshchakov S.V."/>
            <person name="Boltjanskaja Y.V."/>
            <person name="Kevbrin V."/>
        </authorList>
    </citation>
    <scope>NUCLEOTIDE SEQUENCE</scope>
    <source>
        <strain evidence="2">Z-910T</strain>
    </source>
</reference>
<feature type="domain" description="DUF2229" evidence="1">
    <location>
        <begin position="6"/>
        <end position="192"/>
    </location>
</feature>
<name>A0AAU7VPJ9_9FIRM</name>
<evidence type="ECO:0000313" key="2">
    <source>
        <dbReference type="EMBL" id="XBX75985.1"/>
    </source>
</evidence>
<dbReference type="InterPro" id="IPR010327">
    <property type="entry name" value="FldB/FldC_alpha/beta"/>
</dbReference>
<gene>
    <name evidence="2" type="ORF">PRVXT_001152</name>
</gene>